<dbReference type="EMBL" id="JACBZR010000001">
    <property type="protein sequence ID" value="NYI80916.1"/>
    <property type="molecule type" value="Genomic_DNA"/>
</dbReference>
<dbReference type="InterPro" id="IPR009057">
    <property type="entry name" value="Homeodomain-like_sf"/>
</dbReference>
<dbReference type="GO" id="GO:0003700">
    <property type="term" value="F:DNA-binding transcription factor activity"/>
    <property type="evidence" value="ECO:0007669"/>
    <property type="project" value="TreeGrafter"/>
</dbReference>
<evidence type="ECO:0000259" key="3">
    <source>
        <dbReference type="PROSITE" id="PS50977"/>
    </source>
</evidence>
<keyword evidence="1 2" id="KW-0238">DNA-binding</keyword>
<organism evidence="4 5">
    <name type="scientific">Nocardioides panzhihuensis</name>
    <dbReference type="NCBI Taxonomy" id="860243"/>
    <lineage>
        <taxon>Bacteria</taxon>
        <taxon>Bacillati</taxon>
        <taxon>Actinomycetota</taxon>
        <taxon>Actinomycetes</taxon>
        <taxon>Propionibacteriales</taxon>
        <taxon>Nocardioidaceae</taxon>
        <taxon>Nocardioides</taxon>
    </lineage>
</organism>
<dbReference type="AlphaFoldDB" id="A0A7Z0IVC2"/>
<evidence type="ECO:0000313" key="5">
    <source>
        <dbReference type="Proteomes" id="UP000564496"/>
    </source>
</evidence>
<dbReference type="Proteomes" id="UP000564496">
    <property type="component" value="Unassembled WGS sequence"/>
</dbReference>
<dbReference type="RefSeq" id="WP_218861164.1">
    <property type="nucleotide sequence ID" value="NZ_JACBZR010000001.1"/>
</dbReference>
<name>A0A7Z0IVC2_9ACTN</name>
<comment type="caution">
    <text evidence="4">The sequence shown here is derived from an EMBL/GenBank/DDBJ whole genome shotgun (WGS) entry which is preliminary data.</text>
</comment>
<protein>
    <submittedName>
        <fullName evidence="4">AcrR family transcriptional regulator</fullName>
    </submittedName>
</protein>
<dbReference type="Gene3D" id="1.10.357.10">
    <property type="entry name" value="Tetracycline Repressor, domain 2"/>
    <property type="match status" value="1"/>
</dbReference>
<dbReference type="PRINTS" id="PR00455">
    <property type="entry name" value="HTHTETR"/>
</dbReference>
<dbReference type="GO" id="GO:0000976">
    <property type="term" value="F:transcription cis-regulatory region binding"/>
    <property type="evidence" value="ECO:0007669"/>
    <property type="project" value="TreeGrafter"/>
</dbReference>
<evidence type="ECO:0000256" key="2">
    <source>
        <dbReference type="PROSITE-ProRule" id="PRU00335"/>
    </source>
</evidence>
<gene>
    <name evidence="4" type="ORF">BJ988_005564</name>
</gene>
<dbReference type="PANTHER" id="PTHR30055">
    <property type="entry name" value="HTH-TYPE TRANSCRIPTIONAL REGULATOR RUTR"/>
    <property type="match status" value="1"/>
</dbReference>
<evidence type="ECO:0000256" key="1">
    <source>
        <dbReference type="ARBA" id="ARBA00023125"/>
    </source>
</evidence>
<evidence type="ECO:0000313" key="4">
    <source>
        <dbReference type="EMBL" id="NYI80916.1"/>
    </source>
</evidence>
<dbReference type="Pfam" id="PF00440">
    <property type="entry name" value="TetR_N"/>
    <property type="match status" value="1"/>
</dbReference>
<accession>A0A7Z0IVC2</accession>
<dbReference type="SUPFAM" id="SSF46689">
    <property type="entry name" value="Homeodomain-like"/>
    <property type="match status" value="1"/>
</dbReference>
<dbReference type="InterPro" id="IPR050109">
    <property type="entry name" value="HTH-type_TetR-like_transc_reg"/>
</dbReference>
<dbReference type="PROSITE" id="PS50977">
    <property type="entry name" value="HTH_TETR_2"/>
    <property type="match status" value="1"/>
</dbReference>
<reference evidence="4 5" key="1">
    <citation type="submission" date="2020-07" db="EMBL/GenBank/DDBJ databases">
        <title>Sequencing the genomes of 1000 actinobacteria strains.</title>
        <authorList>
            <person name="Klenk H.-P."/>
        </authorList>
    </citation>
    <scope>NUCLEOTIDE SEQUENCE [LARGE SCALE GENOMIC DNA]</scope>
    <source>
        <strain evidence="4 5">DSM 26487</strain>
    </source>
</reference>
<keyword evidence="5" id="KW-1185">Reference proteome</keyword>
<feature type="domain" description="HTH tetR-type" evidence="3">
    <location>
        <begin position="16"/>
        <end position="76"/>
    </location>
</feature>
<sequence>MKVATRRPRKQAERSATTRRALLDATIACLADLGYAGTTSVAVAERAGLSRGAQLHHFGTRDQLVVAAVEHLAQERMRRVRTEMSRIAPQGAQLQTLTTVTQEREAALGLLAEALSGPLYAASLELWVAARSDPGLRKELVPAEERVNAELAEICRTYISDDPIEVRLTLDLVLGRGVARLLAPRPDRQAELLTGWARLLNGSTRG</sequence>
<feature type="DNA-binding region" description="H-T-H motif" evidence="2">
    <location>
        <begin position="39"/>
        <end position="58"/>
    </location>
</feature>
<dbReference type="PANTHER" id="PTHR30055:SF226">
    <property type="entry name" value="HTH-TYPE TRANSCRIPTIONAL REGULATOR PKSA"/>
    <property type="match status" value="1"/>
</dbReference>
<proteinExistence type="predicted"/>
<dbReference type="InterPro" id="IPR001647">
    <property type="entry name" value="HTH_TetR"/>
</dbReference>